<accession>A0AA44UJI4</accession>
<dbReference type="AlphaFoldDB" id="A0AA44UJI4"/>
<organism evidence="4 5">
    <name type="scientific">Pseudonocardia alni</name>
    <name type="common">Amycolata alni</name>
    <dbReference type="NCBI Taxonomy" id="33907"/>
    <lineage>
        <taxon>Bacteria</taxon>
        <taxon>Bacillati</taxon>
        <taxon>Actinomycetota</taxon>
        <taxon>Actinomycetes</taxon>
        <taxon>Pseudonocardiales</taxon>
        <taxon>Pseudonocardiaceae</taxon>
        <taxon>Pseudonocardia</taxon>
    </lineage>
</organism>
<feature type="signal peptide" evidence="2">
    <location>
        <begin position="1"/>
        <end position="24"/>
    </location>
</feature>
<proteinExistence type="predicted"/>
<comment type="caution">
    <text evidence="4">The sequence shown here is derived from an EMBL/GenBank/DDBJ whole genome shotgun (WGS) entry which is preliminary data.</text>
</comment>
<feature type="domain" description="DUF4097" evidence="3">
    <location>
        <begin position="111"/>
        <end position="225"/>
    </location>
</feature>
<dbReference type="Pfam" id="PF13349">
    <property type="entry name" value="DUF4097"/>
    <property type="match status" value="1"/>
</dbReference>
<feature type="chain" id="PRO_5041277866" description="DUF4097 domain-containing protein" evidence="2">
    <location>
        <begin position="25"/>
        <end position="229"/>
    </location>
</feature>
<dbReference type="Gene3D" id="2.160.20.120">
    <property type="match status" value="1"/>
</dbReference>
<dbReference type="InterPro" id="IPR025164">
    <property type="entry name" value="Toastrack_DUF4097"/>
</dbReference>
<evidence type="ECO:0000256" key="1">
    <source>
        <dbReference type="SAM" id="MobiDB-lite"/>
    </source>
</evidence>
<reference evidence="4 5" key="1">
    <citation type="submission" date="2017-11" db="EMBL/GenBank/DDBJ databases">
        <title>Sequencing the genomes of 1000 actinobacteria strains.</title>
        <authorList>
            <person name="Klenk H.-P."/>
        </authorList>
    </citation>
    <scope>NUCLEOTIDE SEQUENCE [LARGE SCALE GENOMIC DNA]</scope>
    <source>
        <strain evidence="4 5">DSM 44104</strain>
    </source>
</reference>
<sequence length="229" mass="22719">MRYGAWVTAVVAGLLLAGCGGAAAGQEQQQAVNEPVDGTVTRVEVDSDAGALRLVAGEKASVEQDLRWTGDARPQVEQKVDGGVLRVTVRCPDQGGDRCQAGLVVTAPASSSALVDLRAGGIEVQGLTGELDLTSSAGEVSATGAGPGDVRARSSAGAVELTFAAAAADVTAESSAGGVEIRVPVGPAYEVTTETSAGSTEVGVPDQPGADHRITAKSSAGGVSVLPAR</sequence>
<evidence type="ECO:0000256" key="2">
    <source>
        <dbReference type="SAM" id="SignalP"/>
    </source>
</evidence>
<protein>
    <recommendedName>
        <fullName evidence="3">DUF4097 domain-containing protein</fullName>
    </recommendedName>
</protein>
<evidence type="ECO:0000313" key="5">
    <source>
        <dbReference type="Proteomes" id="UP000232453"/>
    </source>
</evidence>
<feature type="region of interest" description="Disordered" evidence="1">
    <location>
        <begin position="193"/>
        <end position="229"/>
    </location>
</feature>
<dbReference type="Proteomes" id="UP000232453">
    <property type="component" value="Unassembled WGS sequence"/>
</dbReference>
<keyword evidence="2" id="KW-0732">Signal</keyword>
<dbReference type="PROSITE" id="PS51257">
    <property type="entry name" value="PROKAR_LIPOPROTEIN"/>
    <property type="match status" value="1"/>
</dbReference>
<name>A0AA44UJI4_PSEA5</name>
<dbReference type="EMBL" id="PHUJ01000003">
    <property type="protein sequence ID" value="PKB28708.1"/>
    <property type="molecule type" value="Genomic_DNA"/>
</dbReference>
<gene>
    <name evidence="4" type="ORF">ATL51_0327</name>
</gene>
<evidence type="ECO:0000259" key="3">
    <source>
        <dbReference type="Pfam" id="PF13349"/>
    </source>
</evidence>
<evidence type="ECO:0000313" key="4">
    <source>
        <dbReference type="EMBL" id="PKB28708.1"/>
    </source>
</evidence>